<keyword evidence="3" id="KW-1185">Reference proteome</keyword>
<name>A0A210QI80_MIZYE</name>
<feature type="transmembrane region" description="Helical" evidence="1">
    <location>
        <begin position="50"/>
        <end position="77"/>
    </location>
</feature>
<accession>A0A210QI80</accession>
<keyword evidence="1" id="KW-1133">Transmembrane helix</keyword>
<feature type="transmembrane region" description="Helical" evidence="1">
    <location>
        <begin position="83"/>
        <end position="106"/>
    </location>
</feature>
<gene>
    <name evidence="2" type="ORF">KP79_PYT05892</name>
</gene>
<protein>
    <submittedName>
        <fullName evidence="2">Uncharacterized protein</fullName>
    </submittedName>
</protein>
<dbReference type="Proteomes" id="UP000242188">
    <property type="component" value="Unassembled WGS sequence"/>
</dbReference>
<evidence type="ECO:0000313" key="3">
    <source>
        <dbReference type="Proteomes" id="UP000242188"/>
    </source>
</evidence>
<evidence type="ECO:0000256" key="1">
    <source>
        <dbReference type="SAM" id="Phobius"/>
    </source>
</evidence>
<keyword evidence="1" id="KW-0812">Transmembrane</keyword>
<proteinExistence type="predicted"/>
<reference evidence="2 3" key="1">
    <citation type="journal article" date="2017" name="Nat. Ecol. Evol.">
        <title>Scallop genome provides insights into evolution of bilaterian karyotype and development.</title>
        <authorList>
            <person name="Wang S."/>
            <person name="Zhang J."/>
            <person name="Jiao W."/>
            <person name="Li J."/>
            <person name="Xun X."/>
            <person name="Sun Y."/>
            <person name="Guo X."/>
            <person name="Huan P."/>
            <person name="Dong B."/>
            <person name="Zhang L."/>
            <person name="Hu X."/>
            <person name="Sun X."/>
            <person name="Wang J."/>
            <person name="Zhao C."/>
            <person name="Wang Y."/>
            <person name="Wang D."/>
            <person name="Huang X."/>
            <person name="Wang R."/>
            <person name="Lv J."/>
            <person name="Li Y."/>
            <person name="Zhang Z."/>
            <person name="Liu B."/>
            <person name="Lu W."/>
            <person name="Hui Y."/>
            <person name="Liang J."/>
            <person name="Zhou Z."/>
            <person name="Hou R."/>
            <person name="Li X."/>
            <person name="Liu Y."/>
            <person name="Li H."/>
            <person name="Ning X."/>
            <person name="Lin Y."/>
            <person name="Zhao L."/>
            <person name="Xing Q."/>
            <person name="Dou J."/>
            <person name="Li Y."/>
            <person name="Mao J."/>
            <person name="Guo H."/>
            <person name="Dou H."/>
            <person name="Li T."/>
            <person name="Mu C."/>
            <person name="Jiang W."/>
            <person name="Fu Q."/>
            <person name="Fu X."/>
            <person name="Miao Y."/>
            <person name="Liu J."/>
            <person name="Yu Q."/>
            <person name="Li R."/>
            <person name="Liao H."/>
            <person name="Li X."/>
            <person name="Kong Y."/>
            <person name="Jiang Z."/>
            <person name="Chourrout D."/>
            <person name="Li R."/>
            <person name="Bao Z."/>
        </authorList>
    </citation>
    <scope>NUCLEOTIDE SEQUENCE [LARGE SCALE GENOMIC DNA]</scope>
    <source>
        <strain evidence="2 3">PY_sf001</strain>
    </source>
</reference>
<dbReference type="AlphaFoldDB" id="A0A210QI80"/>
<comment type="caution">
    <text evidence="2">The sequence shown here is derived from an EMBL/GenBank/DDBJ whole genome shotgun (WGS) entry which is preliminary data.</text>
</comment>
<organism evidence="2 3">
    <name type="scientific">Mizuhopecten yessoensis</name>
    <name type="common">Japanese scallop</name>
    <name type="synonym">Patinopecten yessoensis</name>
    <dbReference type="NCBI Taxonomy" id="6573"/>
    <lineage>
        <taxon>Eukaryota</taxon>
        <taxon>Metazoa</taxon>
        <taxon>Spiralia</taxon>
        <taxon>Lophotrochozoa</taxon>
        <taxon>Mollusca</taxon>
        <taxon>Bivalvia</taxon>
        <taxon>Autobranchia</taxon>
        <taxon>Pteriomorphia</taxon>
        <taxon>Pectinida</taxon>
        <taxon>Pectinoidea</taxon>
        <taxon>Pectinidae</taxon>
        <taxon>Mizuhopecten</taxon>
    </lineage>
</organism>
<evidence type="ECO:0000313" key="2">
    <source>
        <dbReference type="EMBL" id="OWF48485.1"/>
    </source>
</evidence>
<keyword evidence="1" id="KW-0472">Membrane</keyword>
<sequence>MSGMISGNPVNLVEGQTLKKIKVKSAATATTDDVQLERDKRRWKREKQQAVYTSLFWGVTSVFLFGLGISLIVVGVLNDIQDLLILGSIFLVAGVGFIILLSVLVCKPMITRWKNRVTPSNKDDRFTNTSEEITPDDVKKQRKPTAFQLYGENKIIHVPNPKELSDPEFPLPPMVYHPNDAGEEHAAVVQLPFHLKTESELHDAPIS</sequence>
<dbReference type="EMBL" id="NEDP02003531">
    <property type="protein sequence ID" value="OWF48485.1"/>
    <property type="molecule type" value="Genomic_DNA"/>
</dbReference>